<protein>
    <submittedName>
        <fullName evidence="3">Propanediol dehydratase large subunit</fullName>
        <ecNumber evidence="3">4.2.1.28</ecNumber>
    </submittedName>
</protein>
<dbReference type="SUPFAM" id="SSF51703">
    <property type="entry name" value="Cobalamin (vitamin B12)-dependent enzymes"/>
    <property type="match status" value="1"/>
</dbReference>
<reference evidence="3 4" key="1">
    <citation type="submission" date="2020-07" db="EMBL/GenBank/DDBJ databases">
        <title>Sequencing the genomes of 1000 actinobacteria strains.</title>
        <authorList>
            <person name="Klenk H.-P."/>
        </authorList>
    </citation>
    <scope>NUCLEOTIDE SEQUENCE [LARGE SCALE GENOMIC DNA]</scope>
    <source>
        <strain evidence="3 4">DSM 44749</strain>
    </source>
</reference>
<name>A0A852W729_PSEA5</name>
<keyword evidence="4" id="KW-1185">Reference proteome</keyword>
<organism evidence="3 4">
    <name type="scientific">Pseudonocardia alni</name>
    <name type="common">Amycolata alni</name>
    <dbReference type="NCBI Taxonomy" id="33907"/>
    <lineage>
        <taxon>Bacteria</taxon>
        <taxon>Bacillati</taxon>
        <taxon>Actinomycetota</taxon>
        <taxon>Actinomycetes</taxon>
        <taxon>Pseudonocardiales</taxon>
        <taxon>Pseudonocardiaceae</taxon>
        <taxon>Pseudonocardia</taxon>
    </lineage>
</organism>
<evidence type="ECO:0000259" key="2">
    <source>
        <dbReference type="Pfam" id="PF02286"/>
    </source>
</evidence>
<dbReference type="GO" id="GO:0050215">
    <property type="term" value="F:propanediol dehydratase activity"/>
    <property type="evidence" value="ECO:0007669"/>
    <property type="project" value="UniProtKB-EC"/>
</dbReference>
<dbReference type="Proteomes" id="UP000549695">
    <property type="component" value="Unassembled WGS sequence"/>
</dbReference>
<gene>
    <name evidence="3" type="ORF">HDA37_005018</name>
</gene>
<dbReference type="InterPro" id="IPR003206">
    <property type="entry name" value="Diol/glycerol_deHydtase_lsu"/>
</dbReference>
<comment type="caution">
    <text evidence="3">The sequence shown here is derived from an EMBL/GenBank/DDBJ whole genome shotgun (WGS) entry which is preliminary data.</text>
</comment>
<dbReference type="InterPro" id="IPR016176">
    <property type="entry name" value="Cbl-dep_enz_cat"/>
</dbReference>
<dbReference type="InterPro" id="IPR036999">
    <property type="entry name" value="Diol/glycerol_deHase_lsu_sf"/>
</dbReference>
<keyword evidence="3" id="KW-0456">Lyase</keyword>
<feature type="region of interest" description="Disordered" evidence="1">
    <location>
        <begin position="1"/>
        <end position="23"/>
    </location>
</feature>
<dbReference type="EMBL" id="JACCCZ010000001">
    <property type="protein sequence ID" value="NYG04733.1"/>
    <property type="molecule type" value="Genomic_DNA"/>
</dbReference>
<dbReference type="GO" id="GO:0031419">
    <property type="term" value="F:cobalamin binding"/>
    <property type="evidence" value="ECO:0007669"/>
    <property type="project" value="InterPro"/>
</dbReference>
<dbReference type="NCBIfam" id="NF011979">
    <property type="entry name" value="PRK15444.1"/>
    <property type="match status" value="1"/>
</dbReference>
<dbReference type="EC" id="4.2.1.28" evidence="3"/>
<feature type="domain" description="Diol/glycerol dehydratase large subunit" evidence="2">
    <location>
        <begin position="18"/>
        <end position="566"/>
    </location>
</feature>
<accession>A0A852W729</accession>
<evidence type="ECO:0000256" key="1">
    <source>
        <dbReference type="SAM" id="MobiDB-lite"/>
    </source>
</evidence>
<dbReference type="GeneID" id="98054679"/>
<dbReference type="AlphaFoldDB" id="A0A852W729"/>
<dbReference type="RefSeq" id="WP_073574165.1">
    <property type="nucleotide sequence ID" value="NZ_BAAAJZ010000007.1"/>
</dbReference>
<dbReference type="Pfam" id="PF02286">
    <property type="entry name" value="Dehydratase_LU"/>
    <property type="match status" value="1"/>
</dbReference>
<sequence length="573" mass="61854">MTSTLPEAGTPATGARTSKRTDMLESRPVNLDGFVEEWPEKGLVAMESDFDPQPSVRVENGVIVEMDGRERAEFDFMDTFIADHAIDVEVAERATAIPSTDIARMLVDPGVTRADLLDITRGLTPAKLLDVVKLLNVVEIMMSMQKMRARRSPANQAHSTSARDNPIQVAADAAEAALRGFAEMETTLGVLRYAPLVAIGLQVGAQSGRGGVITQCALEEATELDLGMRGITGYAETISVYGTESVFVDGDDTPWSKSFLASAYASRGIKMRFTSGTGSEVQMGNAEGRSMLFLEIRCILMAKGAGVQGLQNGSISCIGVPGAVPGGIRAVAAENLVCNMVDLECAAGNDQSFSHSAMRRTSRLMPQLLSGQDLVCSGFSGVPNSDNMFAGSNLDVEDYDDWNTIQRDLQIDGGLRHVREPEILAVREKAARAMQAVFAELDLPRITDEEIEAATYANSSADYPLREVLEDLKGAQSVMDRGITGLDLVKILERTGFHDVAENLLQVLRQRVSGDLLQTSAILDENFVPQAAINDANDYAGPGTGYRLTGDRWNALKKLRHVTSAENPEEEVS</sequence>
<dbReference type="Gene3D" id="3.20.20.350">
    <property type="entry name" value="Diol/glycerol dehydratase, large subunit"/>
    <property type="match status" value="1"/>
</dbReference>
<evidence type="ECO:0000313" key="3">
    <source>
        <dbReference type="EMBL" id="NYG04733.1"/>
    </source>
</evidence>
<evidence type="ECO:0000313" key="4">
    <source>
        <dbReference type="Proteomes" id="UP000549695"/>
    </source>
</evidence>
<proteinExistence type="predicted"/>